<sequence>MHFKQWYHAAPSFINLSIDPEKCNKATLFRALEENAAIVSACNLAQISRFSGVTFDSLVFAGGGSKGALWSQILSDVTGLPVRVPAVREATALGCAIAAGTGAGLYSDMAGTGEKLVSWHRVFTPNPAHRELYQGMMEKWQSVYADQLGLVDSGLTTSMWQAPGLKRRPPVVPAP</sequence>
<dbReference type="Gene3D" id="3.30.420.40">
    <property type="match status" value="1"/>
</dbReference>
<proteinExistence type="inferred from homology"/>
<dbReference type="InterPro" id="IPR043129">
    <property type="entry name" value="ATPase_NBD"/>
</dbReference>
<keyword evidence="2 5" id="KW-0808">Transferase</keyword>
<protein>
    <submittedName>
        <fullName evidence="5">Autoinducer 2 kinase LsrK</fullName>
        <ecNumber evidence="5">2.7.1.-</ecNumber>
    </submittedName>
</protein>
<dbReference type="GO" id="GO:0016301">
    <property type="term" value="F:kinase activity"/>
    <property type="evidence" value="ECO:0007669"/>
    <property type="project" value="UniProtKB-KW"/>
</dbReference>
<dbReference type="GO" id="GO:0005975">
    <property type="term" value="P:carbohydrate metabolic process"/>
    <property type="evidence" value="ECO:0007669"/>
    <property type="project" value="InterPro"/>
</dbReference>
<name>A0A485DAL5_RAOPL</name>
<dbReference type="PANTHER" id="PTHR43095">
    <property type="entry name" value="SUGAR KINASE"/>
    <property type="match status" value="1"/>
</dbReference>
<dbReference type="Proteomes" id="UP000345637">
    <property type="component" value="Unassembled WGS sequence"/>
</dbReference>
<gene>
    <name evidence="5" type="primary">lsrK_2</name>
    <name evidence="5" type="ORF">NCTC12998_07683</name>
</gene>
<comment type="similarity">
    <text evidence="1">Belongs to the FGGY kinase family.</text>
</comment>
<dbReference type="EC" id="2.7.1.-" evidence="5"/>
<accession>A0A485DAL5</accession>
<dbReference type="InterPro" id="IPR018485">
    <property type="entry name" value="FGGY_C"/>
</dbReference>
<evidence type="ECO:0000256" key="2">
    <source>
        <dbReference type="ARBA" id="ARBA00022679"/>
    </source>
</evidence>
<organism evidence="5 6">
    <name type="scientific">Raoultella planticola</name>
    <name type="common">Klebsiella planticola</name>
    <dbReference type="NCBI Taxonomy" id="575"/>
    <lineage>
        <taxon>Bacteria</taxon>
        <taxon>Pseudomonadati</taxon>
        <taxon>Pseudomonadota</taxon>
        <taxon>Gammaproteobacteria</taxon>
        <taxon>Enterobacterales</taxon>
        <taxon>Enterobacteriaceae</taxon>
        <taxon>Klebsiella/Raoultella group</taxon>
        <taxon>Raoultella</taxon>
    </lineage>
</organism>
<evidence type="ECO:0000313" key="6">
    <source>
        <dbReference type="Proteomes" id="UP000345637"/>
    </source>
</evidence>
<dbReference type="InterPro" id="IPR050406">
    <property type="entry name" value="FGGY_Carb_Kinase"/>
</dbReference>
<reference evidence="5 6" key="1">
    <citation type="submission" date="2019-03" db="EMBL/GenBank/DDBJ databases">
        <authorList>
            <consortium name="Pathogen Informatics"/>
        </authorList>
    </citation>
    <scope>NUCLEOTIDE SEQUENCE [LARGE SCALE GENOMIC DNA]</scope>
    <source>
        <strain evidence="5 6">NCTC12998</strain>
    </source>
</reference>
<evidence type="ECO:0000256" key="1">
    <source>
        <dbReference type="ARBA" id="ARBA00009156"/>
    </source>
</evidence>
<dbReference type="Pfam" id="PF02782">
    <property type="entry name" value="FGGY_C"/>
    <property type="match status" value="1"/>
</dbReference>
<dbReference type="SUPFAM" id="SSF53067">
    <property type="entry name" value="Actin-like ATPase domain"/>
    <property type="match status" value="1"/>
</dbReference>
<dbReference type="EMBL" id="CAADJE010000043">
    <property type="protein sequence ID" value="VFS93685.1"/>
    <property type="molecule type" value="Genomic_DNA"/>
</dbReference>
<dbReference type="PANTHER" id="PTHR43095:SF1">
    <property type="entry name" value="AUTOINDUCER-2 KINASE"/>
    <property type="match status" value="1"/>
</dbReference>
<evidence type="ECO:0000313" key="5">
    <source>
        <dbReference type="EMBL" id="VFS93685.1"/>
    </source>
</evidence>
<dbReference type="AlphaFoldDB" id="A0A485DAL5"/>
<evidence type="ECO:0000256" key="3">
    <source>
        <dbReference type="ARBA" id="ARBA00022777"/>
    </source>
</evidence>
<evidence type="ECO:0000259" key="4">
    <source>
        <dbReference type="Pfam" id="PF02782"/>
    </source>
</evidence>
<keyword evidence="3 5" id="KW-0418">Kinase</keyword>
<feature type="domain" description="Carbohydrate kinase FGGY C-terminal" evidence="4">
    <location>
        <begin position="7"/>
        <end position="101"/>
    </location>
</feature>